<keyword evidence="2" id="KW-1133">Transmembrane helix</keyword>
<dbReference type="PROSITE" id="PS50850">
    <property type="entry name" value="MFS"/>
    <property type="match status" value="1"/>
</dbReference>
<keyword evidence="2" id="KW-0472">Membrane</keyword>
<sequence>MTSAGSLSIWSKRYRKQILVTVVAHIITFTHGISLGWLSPIIQVLQSPDSPLSFTITTEQVSWIGSLFGIGFLVGNIFFGLTLDRLGRKLNMYLLAIPHMLFWILSYAAQSINYLYAARFFAGFTSSGMYVVIPIFISELSDKEIRGALTAMAMGFLSTGIYLDMRCQHILIIFSLPKREESVDQKYNRDLEHSQPTMPIISEFDELKAAVQSGGLATPITIKDFLKRSFQHSPCILLYIWRRI</sequence>
<reference evidence="4" key="1">
    <citation type="submission" date="2020-11" db="EMBL/GenBank/DDBJ databases">
        <authorList>
            <person name="Whitehead M."/>
        </authorList>
    </citation>
    <scope>NUCLEOTIDE SEQUENCE</scope>
    <source>
        <strain evidence="4">EGII</strain>
    </source>
</reference>
<dbReference type="Gene3D" id="1.20.1250.20">
    <property type="entry name" value="MFS general substrate transporter like domains"/>
    <property type="match status" value="1"/>
</dbReference>
<feature type="domain" description="Major facilitator superfamily (MFS) profile" evidence="3">
    <location>
        <begin position="20"/>
        <end position="244"/>
    </location>
</feature>
<dbReference type="AlphaFoldDB" id="A0A811UCL6"/>
<keyword evidence="5" id="KW-1185">Reference proteome</keyword>
<organism evidence="4 5">
    <name type="scientific">Ceratitis capitata</name>
    <name type="common">Mediterranean fruit fly</name>
    <name type="synonym">Tephritis capitata</name>
    <dbReference type="NCBI Taxonomy" id="7213"/>
    <lineage>
        <taxon>Eukaryota</taxon>
        <taxon>Metazoa</taxon>
        <taxon>Ecdysozoa</taxon>
        <taxon>Arthropoda</taxon>
        <taxon>Hexapoda</taxon>
        <taxon>Insecta</taxon>
        <taxon>Pterygota</taxon>
        <taxon>Neoptera</taxon>
        <taxon>Endopterygota</taxon>
        <taxon>Diptera</taxon>
        <taxon>Brachycera</taxon>
        <taxon>Muscomorpha</taxon>
        <taxon>Tephritoidea</taxon>
        <taxon>Tephritidae</taxon>
        <taxon>Ceratitis</taxon>
        <taxon>Ceratitis</taxon>
    </lineage>
</organism>
<comment type="caution">
    <text evidence="4">The sequence shown here is derived from an EMBL/GenBank/DDBJ whole genome shotgun (WGS) entry which is preliminary data.</text>
</comment>
<proteinExistence type="predicted"/>
<feature type="transmembrane region" description="Helical" evidence="2">
    <location>
        <begin position="114"/>
        <end position="133"/>
    </location>
</feature>
<dbReference type="GO" id="GO:0022857">
    <property type="term" value="F:transmembrane transporter activity"/>
    <property type="evidence" value="ECO:0007669"/>
    <property type="project" value="InterPro"/>
</dbReference>
<keyword evidence="2" id="KW-0812">Transmembrane</keyword>
<feature type="transmembrane region" description="Helical" evidence="2">
    <location>
        <begin position="18"/>
        <end position="42"/>
    </location>
</feature>
<dbReference type="InterPro" id="IPR036259">
    <property type="entry name" value="MFS_trans_sf"/>
</dbReference>
<dbReference type="Proteomes" id="UP000606786">
    <property type="component" value="Unassembled WGS sequence"/>
</dbReference>
<dbReference type="PANTHER" id="PTHR48021">
    <property type="match status" value="1"/>
</dbReference>
<feature type="transmembrane region" description="Helical" evidence="2">
    <location>
        <begin position="145"/>
        <end position="163"/>
    </location>
</feature>
<dbReference type="EMBL" id="CAJHJT010000001">
    <property type="protein sequence ID" value="CAD6995667.1"/>
    <property type="molecule type" value="Genomic_DNA"/>
</dbReference>
<dbReference type="OrthoDB" id="8120565at2759"/>
<evidence type="ECO:0000256" key="2">
    <source>
        <dbReference type="SAM" id="Phobius"/>
    </source>
</evidence>
<dbReference type="SUPFAM" id="SSF103473">
    <property type="entry name" value="MFS general substrate transporter"/>
    <property type="match status" value="1"/>
</dbReference>
<evidence type="ECO:0000256" key="1">
    <source>
        <dbReference type="ARBA" id="ARBA00004141"/>
    </source>
</evidence>
<dbReference type="InterPro" id="IPR020846">
    <property type="entry name" value="MFS_dom"/>
</dbReference>
<gene>
    <name evidence="4" type="ORF">CCAP1982_LOCUS4374</name>
</gene>
<name>A0A811UCL6_CERCA</name>
<dbReference type="Pfam" id="PF07690">
    <property type="entry name" value="MFS_1"/>
    <property type="match status" value="1"/>
</dbReference>
<dbReference type="PANTHER" id="PTHR48021:SF33">
    <property type="entry name" value="AT22075P-RELATED"/>
    <property type="match status" value="1"/>
</dbReference>
<evidence type="ECO:0000259" key="3">
    <source>
        <dbReference type="PROSITE" id="PS50850"/>
    </source>
</evidence>
<dbReference type="GO" id="GO:0016020">
    <property type="term" value="C:membrane"/>
    <property type="evidence" value="ECO:0007669"/>
    <property type="project" value="UniProtKB-SubCell"/>
</dbReference>
<accession>A0A811UCL6</accession>
<feature type="transmembrane region" description="Helical" evidence="2">
    <location>
        <begin position="62"/>
        <end position="83"/>
    </location>
</feature>
<evidence type="ECO:0000313" key="5">
    <source>
        <dbReference type="Proteomes" id="UP000606786"/>
    </source>
</evidence>
<dbReference type="InterPro" id="IPR050549">
    <property type="entry name" value="MFS_Trehalose_Transporter"/>
</dbReference>
<evidence type="ECO:0000313" key="4">
    <source>
        <dbReference type="EMBL" id="CAD6995667.1"/>
    </source>
</evidence>
<dbReference type="InterPro" id="IPR011701">
    <property type="entry name" value="MFS"/>
</dbReference>
<protein>
    <submittedName>
        <fullName evidence="4">(Mediterranean fruit fly) hypothetical protein</fullName>
    </submittedName>
</protein>
<feature type="transmembrane region" description="Helical" evidence="2">
    <location>
        <begin position="90"/>
        <end position="108"/>
    </location>
</feature>
<comment type="subcellular location">
    <subcellularLocation>
        <location evidence="1">Membrane</location>
        <topology evidence="1">Multi-pass membrane protein</topology>
    </subcellularLocation>
</comment>